<feature type="compositionally biased region" description="Pro residues" evidence="1">
    <location>
        <begin position="545"/>
        <end position="561"/>
    </location>
</feature>
<reference evidence="3 4" key="1">
    <citation type="submission" date="2018-04" db="EMBL/GenBank/DDBJ databases">
        <authorList>
            <person name="Zhang X."/>
            <person name="Yuan J."/>
            <person name="Li F."/>
            <person name="Xiang J."/>
        </authorList>
    </citation>
    <scope>NUCLEOTIDE SEQUENCE [LARGE SCALE GENOMIC DNA]</scope>
    <source>
        <tissue evidence="3">Muscle</tissue>
    </source>
</reference>
<evidence type="ECO:0000256" key="1">
    <source>
        <dbReference type="SAM" id="MobiDB-lite"/>
    </source>
</evidence>
<dbReference type="AlphaFoldDB" id="A0A423TTT0"/>
<feature type="signal peptide" evidence="2">
    <location>
        <begin position="1"/>
        <end position="22"/>
    </location>
</feature>
<feature type="compositionally biased region" description="Pro residues" evidence="1">
    <location>
        <begin position="100"/>
        <end position="136"/>
    </location>
</feature>
<feature type="region of interest" description="Disordered" evidence="1">
    <location>
        <begin position="184"/>
        <end position="207"/>
    </location>
</feature>
<feature type="region of interest" description="Disordered" evidence="1">
    <location>
        <begin position="628"/>
        <end position="647"/>
    </location>
</feature>
<feature type="compositionally biased region" description="Low complexity" evidence="1">
    <location>
        <begin position="562"/>
        <end position="581"/>
    </location>
</feature>
<evidence type="ECO:0000256" key="2">
    <source>
        <dbReference type="SAM" id="SignalP"/>
    </source>
</evidence>
<keyword evidence="2" id="KW-0732">Signal</keyword>
<feature type="compositionally biased region" description="Low complexity" evidence="1">
    <location>
        <begin position="628"/>
        <end position="638"/>
    </location>
</feature>
<feature type="chain" id="PRO_5019050795" evidence="2">
    <location>
        <begin position="23"/>
        <end position="647"/>
    </location>
</feature>
<feature type="compositionally biased region" description="Low complexity" evidence="1">
    <location>
        <begin position="327"/>
        <end position="346"/>
    </location>
</feature>
<gene>
    <name evidence="3" type="ORF">C7M84_001406</name>
</gene>
<comment type="caution">
    <text evidence="3">The sequence shown here is derived from an EMBL/GenBank/DDBJ whole genome shotgun (WGS) entry which is preliminary data.</text>
</comment>
<feature type="region of interest" description="Disordered" evidence="1">
    <location>
        <begin position="41"/>
        <end position="142"/>
    </location>
</feature>
<name>A0A423TTT0_PENVA</name>
<reference evidence="3 4" key="2">
    <citation type="submission" date="2019-01" db="EMBL/GenBank/DDBJ databases">
        <title>The decoding of complex shrimp genome reveals the adaptation for benthos swimmer, frequently molting mechanism and breeding impact on genome.</title>
        <authorList>
            <person name="Sun Y."/>
            <person name="Gao Y."/>
            <person name="Yu Y."/>
        </authorList>
    </citation>
    <scope>NUCLEOTIDE SEQUENCE [LARGE SCALE GENOMIC DNA]</scope>
    <source>
        <tissue evidence="3">Muscle</tissue>
    </source>
</reference>
<protein>
    <submittedName>
        <fullName evidence="3">Uncharacterized protein</fullName>
    </submittedName>
</protein>
<dbReference type="Proteomes" id="UP000283509">
    <property type="component" value="Unassembled WGS sequence"/>
</dbReference>
<feature type="compositionally biased region" description="Pro residues" evidence="1">
    <location>
        <begin position="447"/>
        <end position="456"/>
    </location>
</feature>
<evidence type="ECO:0000313" key="4">
    <source>
        <dbReference type="Proteomes" id="UP000283509"/>
    </source>
</evidence>
<accession>A0A423TTT0</accession>
<feature type="region of interest" description="Disordered" evidence="1">
    <location>
        <begin position="420"/>
        <end position="499"/>
    </location>
</feature>
<sequence>MNRPHSLLACQSTLTLLRTADLARVPCTARRYAVATTYTYTPHPHTTHRTTHLPLNPPPTTSSTFTSTTPLLTHQPSHSPTSLHHSPSHPPLTHHSPIPLTSPLPPHLNLHPTPPPYSPPHLPPPSPPNPPQPTHPLPTYITHHSPPSYVCRSSPCRRSPSPTPPASVASCSLVPLLLPPRRSAVRRQPHHPASRPRLTSHSAHARPSSALAPLAHCSLARSSALVVSCPCPCCRHIPPPPRPAHAPPLTSAASASSPRSLAPLTSIPFRSHGPPLHTSSSSHHSTPSLAHARTTHLHRPRTLHPAAARRPRLREPHHPPRIRLHLRPTSYSSASPSLARSRPTHSLSSAQHLHSLALPSPLDTLMLPHTPHTTSPTPLALATIQLAQPPRQIRSLVASRCHIRLAPHCCSPARSLAPRSALASQRSHPPLHTRTHASRSLSSLNPPSSPPRPRPPLASHASDVVRARSHPPRIDLAPPPRNSRSPRLAPRHNHHTSPLTSLHLITRYLSSPIAPAHLSTALTPNTLLIHPAPTHISHPDTNHTPYPPLTPNPVLRPPAPRPHSASPHSSSTTSHLSSPTTIVRSSTSIPPLLYHSHPTPTHPTHSITTLTPLPPPPTLPLITTHYSLTTTPTSTTPHHIPHTHPPT</sequence>
<feature type="compositionally biased region" description="Basic residues" evidence="1">
    <location>
        <begin position="293"/>
        <end position="312"/>
    </location>
</feature>
<keyword evidence="4" id="KW-1185">Reference proteome</keyword>
<feature type="region of interest" description="Disordered" evidence="1">
    <location>
        <begin position="532"/>
        <end position="585"/>
    </location>
</feature>
<dbReference type="PRINTS" id="PR01217">
    <property type="entry name" value="PRICHEXTENSN"/>
</dbReference>
<dbReference type="EMBL" id="QCYY01001181">
    <property type="protein sequence ID" value="ROT79868.1"/>
    <property type="molecule type" value="Genomic_DNA"/>
</dbReference>
<feature type="compositionally biased region" description="Basic residues" evidence="1">
    <location>
        <begin position="184"/>
        <end position="194"/>
    </location>
</feature>
<feature type="compositionally biased region" description="Low complexity" evidence="1">
    <location>
        <begin position="61"/>
        <end position="99"/>
    </location>
</feature>
<feature type="compositionally biased region" description="Low complexity" evidence="1">
    <location>
        <begin position="247"/>
        <end position="292"/>
    </location>
</feature>
<organism evidence="3 4">
    <name type="scientific">Penaeus vannamei</name>
    <name type="common">Whiteleg shrimp</name>
    <name type="synonym">Litopenaeus vannamei</name>
    <dbReference type="NCBI Taxonomy" id="6689"/>
    <lineage>
        <taxon>Eukaryota</taxon>
        <taxon>Metazoa</taxon>
        <taxon>Ecdysozoa</taxon>
        <taxon>Arthropoda</taxon>
        <taxon>Crustacea</taxon>
        <taxon>Multicrustacea</taxon>
        <taxon>Malacostraca</taxon>
        <taxon>Eumalacostraca</taxon>
        <taxon>Eucarida</taxon>
        <taxon>Decapoda</taxon>
        <taxon>Dendrobranchiata</taxon>
        <taxon>Penaeoidea</taxon>
        <taxon>Penaeidae</taxon>
        <taxon>Penaeus</taxon>
    </lineage>
</organism>
<proteinExistence type="predicted"/>
<evidence type="ECO:0000313" key="3">
    <source>
        <dbReference type="EMBL" id="ROT79868.1"/>
    </source>
</evidence>
<feature type="region of interest" description="Disordered" evidence="1">
    <location>
        <begin position="245"/>
        <end position="346"/>
    </location>
</feature>